<comment type="caution">
    <text evidence="4">The sequence shown here is derived from an EMBL/GenBank/DDBJ whole genome shotgun (WGS) entry which is preliminary data.</text>
</comment>
<feature type="domain" description="Secretion system C-terminal sorting" evidence="3">
    <location>
        <begin position="494"/>
        <end position="560"/>
    </location>
</feature>
<evidence type="ECO:0000313" key="4">
    <source>
        <dbReference type="EMBL" id="MEN3324616.1"/>
    </source>
</evidence>
<dbReference type="NCBIfam" id="TIGR04183">
    <property type="entry name" value="Por_Secre_tail"/>
    <property type="match status" value="1"/>
</dbReference>
<evidence type="ECO:0000256" key="1">
    <source>
        <dbReference type="ARBA" id="ARBA00022729"/>
    </source>
</evidence>
<keyword evidence="1 2" id="KW-0732">Signal</keyword>
<gene>
    <name evidence="4" type="ORF">VP395_12815</name>
</gene>
<accession>A0ABV0AF98</accession>
<dbReference type="Gene3D" id="2.80.10.50">
    <property type="match status" value="1"/>
</dbReference>
<feature type="signal peptide" evidence="2">
    <location>
        <begin position="1"/>
        <end position="21"/>
    </location>
</feature>
<dbReference type="PANTHER" id="PTHR35580:SF1">
    <property type="entry name" value="PHYTASE-LIKE DOMAIN-CONTAINING PROTEIN"/>
    <property type="match status" value="1"/>
</dbReference>
<reference evidence="4 5" key="1">
    <citation type="submission" date="2024-01" db="EMBL/GenBank/DDBJ databases">
        <title>Mariniflexile litorale sp. nov., isolated from the shallow sediments of the Sea of Japan.</title>
        <authorList>
            <person name="Romanenko L."/>
            <person name="Bystritskaya E."/>
            <person name="Isaeva M."/>
        </authorList>
    </citation>
    <scope>NUCLEOTIDE SEQUENCE [LARGE SCALE GENOMIC DNA]</scope>
    <source>
        <strain evidence="4 5">KCTC 32427</strain>
    </source>
</reference>
<dbReference type="SUPFAM" id="SSF101898">
    <property type="entry name" value="NHL repeat"/>
    <property type="match status" value="1"/>
</dbReference>
<dbReference type="Pfam" id="PF06739">
    <property type="entry name" value="SBBP"/>
    <property type="match status" value="1"/>
</dbReference>
<name>A0ABV0AF98_9FLAO</name>
<dbReference type="Pfam" id="PF18962">
    <property type="entry name" value="Por_Secre_tail"/>
    <property type="match status" value="1"/>
</dbReference>
<dbReference type="RefSeq" id="WP_346242413.1">
    <property type="nucleotide sequence ID" value="NZ_JAZHYP010000006.1"/>
</dbReference>
<sequence>MNKKIYFLTSLILLLYTNLKAQTFNWAGTYGGQSHDVVYKIHVDHEGNIYSTGFYNDNCDFDPTEGSYILEHSFDADIFVSKINKNGELVWAKSIGGLANDSGKYITTDTEGNVYITGTFEETVDFDSGAGTFLLTSSGQTDVFILKLDKNGNFIWAKSFEGEDIEQTAGIGLDHFGNIYIAGDFHGTVDFDPSTSIFSLTPKKDGEGYLAKLSTNGDFIWAKQFGGPGIVTTMKVLNDGSTYISGLFDETADFNPDNHVDFFLTVPDNYHGLYLLQLNSDGNFIKANTIATTDFQCFTMDLDLDSEGAVIMTGYFSGKIQFEVPDSSISSDILRMYYNSFVVKVNPNGQNEWAKLLSSDLGFNTAMALAINKQDEALIYGYYAGSFSSNQITLTKFPSDNSAENYVLKISNNGVTTSGLKFGGAMSVYSCAIKIDQAENIYLSSGFQNTIDINPILKQTLQKTAINMVDSYIIKLNDNALSIPDTYNETLIFYPNPTTNKIMITSKIPLNEKEYNLFDATGKSVISGMLDNSQSIDLSQLTKGMYYIKIENTTYKVMKK</sequence>
<proteinExistence type="predicted"/>
<protein>
    <submittedName>
        <fullName evidence="4">T9SS type A sorting domain-containing protein</fullName>
    </submittedName>
</protein>
<dbReference type="InterPro" id="IPR052918">
    <property type="entry name" value="Motility_Chemotaxis_Reg"/>
</dbReference>
<evidence type="ECO:0000313" key="5">
    <source>
        <dbReference type="Proteomes" id="UP001416393"/>
    </source>
</evidence>
<dbReference type="InterPro" id="IPR010620">
    <property type="entry name" value="SBBP_repeat"/>
</dbReference>
<keyword evidence="5" id="KW-1185">Reference proteome</keyword>
<evidence type="ECO:0000256" key="2">
    <source>
        <dbReference type="SAM" id="SignalP"/>
    </source>
</evidence>
<dbReference type="InterPro" id="IPR026444">
    <property type="entry name" value="Secre_tail"/>
</dbReference>
<evidence type="ECO:0000259" key="3">
    <source>
        <dbReference type="Pfam" id="PF18962"/>
    </source>
</evidence>
<organism evidence="4 5">
    <name type="scientific">Mariniflexile soesokkakense</name>
    <dbReference type="NCBI Taxonomy" id="1343160"/>
    <lineage>
        <taxon>Bacteria</taxon>
        <taxon>Pseudomonadati</taxon>
        <taxon>Bacteroidota</taxon>
        <taxon>Flavobacteriia</taxon>
        <taxon>Flavobacteriales</taxon>
        <taxon>Flavobacteriaceae</taxon>
        <taxon>Mariniflexile</taxon>
    </lineage>
</organism>
<dbReference type="EMBL" id="JAZHYP010000006">
    <property type="protein sequence ID" value="MEN3324616.1"/>
    <property type="molecule type" value="Genomic_DNA"/>
</dbReference>
<dbReference type="Proteomes" id="UP001416393">
    <property type="component" value="Unassembled WGS sequence"/>
</dbReference>
<feature type="chain" id="PRO_5045098947" evidence="2">
    <location>
        <begin position="22"/>
        <end position="560"/>
    </location>
</feature>
<dbReference type="PANTHER" id="PTHR35580">
    <property type="entry name" value="CELL SURFACE GLYCOPROTEIN (S-LAYER PROTEIN)-LIKE PROTEIN"/>
    <property type="match status" value="1"/>
</dbReference>